<sequence length="181" mass="19559">MDVKVPTDRKGGRTMKTQKAVAQHFQLMYQTAAANLDGVTPEQSLVQPSPGGNCANWILGHLMNVHNGVMSLVGEKPVWESSQLARAGNDPITDPANAIDWDTMRDRFLGSKDRCLAAISALSDEALAESVPHPFGGTTTRAELLNILAFHQTYHTGQLALCRRMAGLEGAVKGPRQAQKV</sequence>
<feature type="domain" description="DinB-like" evidence="1">
    <location>
        <begin position="26"/>
        <end position="159"/>
    </location>
</feature>
<evidence type="ECO:0000313" key="2">
    <source>
        <dbReference type="EMBL" id="TMQ65286.1"/>
    </source>
</evidence>
<dbReference type="Pfam" id="PF12867">
    <property type="entry name" value="DinB_2"/>
    <property type="match status" value="1"/>
</dbReference>
<dbReference type="AlphaFoldDB" id="A0A538TNS5"/>
<comment type="caution">
    <text evidence="2">The sequence shown here is derived from an EMBL/GenBank/DDBJ whole genome shotgun (WGS) entry which is preliminary data.</text>
</comment>
<evidence type="ECO:0000259" key="1">
    <source>
        <dbReference type="Pfam" id="PF12867"/>
    </source>
</evidence>
<dbReference type="InterPro" id="IPR024775">
    <property type="entry name" value="DinB-like"/>
</dbReference>
<protein>
    <submittedName>
        <fullName evidence="2">DinB family protein</fullName>
    </submittedName>
</protein>
<dbReference type="Gene3D" id="1.20.120.450">
    <property type="entry name" value="dinb family like domain"/>
    <property type="match status" value="1"/>
</dbReference>
<dbReference type="SUPFAM" id="SSF109854">
    <property type="entry name" value="DinB/YfiT-like putative metalloenzymes"/>
    <property type="match status" value="1"/>
</dbReference>
<organism evidence="2 3">
    <name type="scientific">Eiseniibacteriota bacterium</name>
    <dbReference type="NCBI Taxonomy" id="2212470"/>
    <lineage>
        <taxon>Bacteria</taxon>
        <taxon>Candidatus Eiseniibacteriota</taxon>
    </lineage>
</organism>
<accession>A0A538TNS5</accession>
<reference evidence="2 3" key="1">
    <citation type="journal article" date="2019" name="Nat. Microbiol.">
        <title>Mediterranean grassland soil C-N compound turnover is dependent on rainfall and depth, and is mediated by genomically divergent microorganisms.</title>
        <authorList>
            <person name="Diamond S."/>
            <person name="Andeer P.F."/>
            <person name="Li Z."/>
            <person name="Crits-Christoph A."/>
            <person name="Burstein D."/>
            <person name="Anantharaman K."/>
            <person name="Lane K.R."/>
            <person name="Thomas B.C."/>
            <person name="Pan C."/>
            <person name="Northen T.R."/>
            <person name="Banfield J.F."/>
        </authorList>
    </citation>
    <scope>NUCLEOTIDE SEQUENCE [LARGE SCALE GENOMIC DNA]</scope>
    <source>
        <strain evidence="2">WS_7</strain>
    </source>
</reference>
<gene>
    <name evidence="2" type="ORF">E6K77_03045</name>
</gene>
<evidence type="ECO:0000313" key="3">
    <source>
        <dbReference type="Proteomes" id="UP000317366"/>
    </source>
</evidence>
<name>A0A538TNS5_UNCEI</name>
<proteinExistence type="predicted"/>
<dbReference type="EMBL" id="VBOX01000023">
    <property type="protein sequence ID" value="TMQ65286.1"/>
    <property type="molecule type" value="Genomic_DNA"/>
</dbReference>
<dbReference type="Proteomes" id="UP000317366">
    <property type="component" value="Unassembled WGS sequence"/>
</dbReference>
<dbReference type="InterPro" id="IPR034660">
    <property type="entry name" value="DinB/YfiT-like"/>
</dbReference>